<dbReference type="PROSITE" id="PS51257">
    <property type="entry name" value="PROKAR_LIPOPROTEIN"/>
    <property type="match status" value="1"/>
</dbReference>
<dbReference type="Pfam" id="PF00691">
    <property type="entry name" value="OmpA"/>
    <property type="match status" value="1"/>
</dbReference>
<evidence type="ECO:0000256" key="4">
    <source>
        <dbReference type="ARBA" id="ARBA00023237"/>
    </source>
</evidence>
<evidence type="ECO:0000259" key="8">
    <source>
        <dbReference type="PROSITE" id="PS51123"/>
    </source>
</evidence>
<dbReference type="PANTHER" id="PTHR30329:SF21">
    <property type="entry name" value="LIPOPROTEIN YIAD-RELATED"/>
    <property type="match status" value="1"/>
</dbReference>
<dbReference type="InterPro" id="IPR006665">
    <property type="entry name" value="OmpA-like"/>
</dbReference>
<dbReference type="InterPro" id="IPR006664">
    <property type="entry name" value="OMP_bac"/>
</dbReference>
<dbReference type="SUPFAM" id="SSF103088">
    <property type="entry name" value="OmpA-like"/>
    <property type="match status" value="1"/>
</dbReference>
<dbReference type="GO" id="GO:0051301">
    <property type="term" value="P:cell division"/>
    <property type="evidence" value="ECO:0007669"/>
    <property type="project" value="InterPro"/>
</dbReference>
<evidence type="ECO:0000256" key="7">
    <source>
        <dbReference type="SAM" id="MobiDB-lite"/>
    </source>
</evidence>
<keyword evidence="5 6" id="KW-0449">Lipoprotein</keyword>
<accession>A0A250JYP5</accession>
<evidence type="ECO:0000256" key="6">
    <source>
        <dbReference type="HAMAP-Rule" id="MF_02204"/>
    </source>
</evidence>
<dbReference type="InterPro" id="IPR036737">
    <property type="entry name" value="OmpA-like_sf"/>
</dbReference>
<dbReference type="EMBL" id="CP022203">
    <property type="protein sequence ID" value="ATB48853.1"/>
    <property type="molecule type" value="Genomic_DNA"/>
</dbReference>
<evidence type="ECO:0000256" key="1">
    <source>
        <dbReference type="ARBA" id="ARBA00022729"/>
    </source>
</evidence>
<feature type="domain" description="OmpA-like" evidence="8">
    <location>
        <begin position="60"/>
        <end position="177"/>
    </location>
</feature>
<dbReference type="HAMAP" id="MF_02204">
    <property type="entry name" value="Pal"/>
    <property type="match status" value="1"/>
</dbReference>
<feature type="compositionally biased region" description="Basic and acidic residues" evidence="7">
    <location>
        <begin position="149"/>
        <end position="170"/>
    </location>
</feature>
<feature type="region of interest" description="Disordered" evidence="7">
    <location>
        <begin position="26"/>
        <end position="59"/>
    </location>
</feature>
<dbReference type="AlphaFoldDB" id="A0A250JYP5"/>
<proteinExistence type="inferred from homology"/>
<evidence type="ECO:0000256" key="5">
    <source>
        <dbReference type="ARBA" id="ARBA00023288"/>
    </source>
</evidence>
<dbReference type="Proteomes" id="UP000217343">
    <property type="component" value="Chromosome"/>
</dbReference>
<dbReference type="GO" id="GO:0009279">
    <property type="term" value="C:cell outer membrane"/>
    <property type="evidence" value="ECO:0007669"/>
    <property type="project" value="UniProtKB-SubCell"/>
</dbReference>
<feature type="region of interest" description="Disordered" evidence="7">
    <location>
        <begin position="149"/>
        <end position="184"/>
    </location>
</feature>
<dbReference type="PRINTS" id="PR01021">
    <property type="entry name" value="OMPADOMAIN"/>
</dbReference>
<comment type="subcellular location">
    <subcellularLocation>
        <location evidence="6">Cell outer membrane</location>
        <topology evidence="6">Lipid-anchor</topology>
    </subcellularLocation>
</comment>
<dbReference type="InterPro" id="IPR050330">
    <property type="entry name" value="Bact_OuterMem_StrucFunc"/>
</dbReference>
<evidence type="ECO:0000313" key="9">
    <source>
        <dbReference type="EMBL" id="ATB48853.1"/>
    </source>
</evidence>
<evidence type="ECO:0000256" key="3">
    <source>
        <dbReference type="ARBA" id="ARBA00023139"/>
    </source>
</evidence>
<dbReference type="PANTHER" id="PTHR30329">
    <property type="entry name" value="STATOR ELEMENT OF FLAGELLAR MOTOR COMPLEX"/>
    <property type="match status" value="1"/>
</dbReference>
<dbReference type="CDD" id="cd07185">
    <property type="entry name" value="OmpA_C-like"/>
    <property type="match status" value="1"/>
</dbReference>
<organism evidence="9 10">
    <name type="scientific">Corallococcus macrosporus DSM 14697</name>
    <dbReference type="NCBI Taxonomy" id="1189310"/>
    <lineage>
        <taxon>Bacteria</taxon>
        <taxon>Pseudomonadati</taxon>
        <taxon>Myxococcota</taxon>
        <taxon>Myxococcia</taxon>
        <taxon>Myxococcales</taxon>
        <taxon>Cystobacterineae</taxon>
        <taxon>Myxococcaceae</taxon>
        <taxon>Corallococcus</taxon>
    </lineage>
</organism>
<sequence length="184" mass="19878">MTGGMNRTLLSLLAAVSLVGCASKQKTPSVTDEAPNAHRSPTATAATPTRNTDEDEEAARGAMGSLAADPVYFELDSATLRPESRELLAQLATGLRERPLTRVTVSGHTCELGTTEYNIALGHRRAAVVRDYLRDLGVESSQLSIVSFGEERPLSESHSEESFRQNRRAEFTFSSPEQATRGAL</sequence>
<dbReference type="InterPro" id="IPR039001">
    <property type="entry name" value="Pal"/>
</dbReference>
<dbReference type="PROSITE" id="PS51123">
    <property type="entry name" value="OMPA_2"/>
    <property type="match status" value="1"/>
</dbReference>
<evidence type="ECO:0000256" key="2">
    <source>
        <dbReference type="ARBA" id="ARBA00023136"/>
    </source>
</evidence>
<dbReference type="KEGG" id="mmas:MYMAC_004484"/>
<keyword evidence="10" id="KW-1185">Reference proteome</keyword>
<name>A0A250JYP5_9BACT</name>
<evidence type="ECO:0000313" key="10">
    <source>
        <dbReference type="Proteomes" id="UP000217343"/>
    </source>
</evidence>
<reference evidence="9 10" key="1">
    <citation type="submission" date="2017-06" db="EMBL/GenBank/DDBJ databases">
        <title>Sequencing and comparative analysis of myxobacterial genomes.</title>
        <authorList>
            <person name="Rupp O."/>
            <person name="Goesmann A."/>
            <person name="Sogaard-Andersen L."/>
        </authorList>
    </citation>
    <scope>NUCLEOTIDE SEQUENCE [LARGE SCALE GENOMIC DNA]</scope>
    <source>
        <strain evidence="9 10">DSM 14697</strain>
    </source>
</reference>
<comment type="similarity">
    <text evidence="6">Belongs to the Pal lipoprotein family.</text>
</comment>
<keyword evidence="4 6" id="KW-0998">Cell outer membrane</keyword>
<keyword evidence="1 6" id="KW-0732">Signal</keyword>
<gene>
    <name evidence="6" type="primary">pal</name>
    <name evidence="9" type="ORF">MYMAC_004484</name>
</gene>
<dbReference type="Gene3D" id="3.30.1330.60">
    <property type="entry name" value="OmpA-like domain"/>
    <property type="match status" value="1"/>
</dbReference>
<protein>
    <recommendedName>
        <fullName evidence="6">Peptidoglycan-associated lipoprotein</fullName>
        <shortName evidence="6">PAL</shortName>
    </recommendedName>
</protein>
<keyword evidence="2 6" id="KW-0472">Membrane</keyword>
<keyword evidence="3 6" id="KW-0564">Palmitate</keyword>